<dbReference type="Proteomes" id="UP000315017">
    <property type="component" value="Chromosome"/>
</dbReference>
<evidence type="ECO:0000313" key="2">
    <source>
        <dbReference type="EMBL" id="QDU25802.1"/>
    </source>
</evidence>
<keyword evidence="3" id="KW-1185">Reference proteome</keyword>
<evidence type="ECO:0000313" key="3">
    <source>
        <dbReference type="Proteomes" id="UP000315017"/>
    </source>
</evidence>
<accession>A0A517Y6P3</accession>
<feature type="domain" description="Schlafen AlbA-2" evidence="1">
    <location>
        <begin position="25"/>
        <end position="152"/>
    </location>
</feature>
<dbReference type="EMBL" id="CP036274">
    <property type="protein sequence ID" value="QDU25802.1"/>
    <property type="molecule type" value="Genomic_DNA"/>
</dbReference>
<dbReference type="Pfam" id="PF04326">
    <property type="entry name" value="SLFN_AlbA_2"/>
    <property type="match status" value="1"/>
</dbReference>
<dbReference type="KEGG" id="aagg:ETAA8_08740"/>
<dbReference type="Gene3D" id="3.30.950.30">
    <property type="entry name" value="Schlafen, AAA domain"/>
    <property type="match status" value="1"/>
</dbReference>
<sequence length="320" mass="36198">MDFDKLTTDQLLELIPTQQQDQTREDDRWECKSGIYLAPAKKNELKKELGKQVSAFANSGGGFLLFGLSKERVWEPCVDTVGREPMSDVLDRLVEQSVDQPIRSFRVYRIPFTGDKSKGAYLIHIQDSPAAPHQAKEERQYYYRIGAHSLPAPHFHLELLRNRFTKSVLQIMDVTGVPKDADLNTGVIGVEVQVRIKNISRQATTAWGVLVRNLTENEAWTIPGGGMKDGEMFSQGSSVILPGETRLLTFYIRAGIGKFTATATPLVGLWQQVALELYPVSNNHTGAQYILGQWSNEKWRESYGRFDQELQQVLSRNINR</sequence>
<dbReference type="OrthoDB" id="274516at2"/>
<gene>
    <name evidence="2" type="ORF">ETAA8_08740</name>
</gene>
<dbReference type="RefSeq" id="WP_145085353.1">
    <property type="nucleotide sequence ID" value="NZ_CP036274.1"/>
</dbReference>
<dbReference type="InterPro" id="IPR007421">
    <property type="entry name" value="Schlafen_AlbA_2_dom"/>
</dbReference>
<dbReference type="AlphaFoldDB" id="A0A517Y6P3"/>
<protein>
    <submittedName>
        <fullName evidence="2">Divergent AAA domain protein</fullName>
    </submittedName>
</protein>
<evidence type="ECO:0000259" key="1">
    <source>
        <dbReference type="Pfam" id="PF04326"/>
    </source>
</evidence>
<organism evidence="2 3">
    <name type="scientific">Anatilimnocola aggregata</name>
    <dbReference type="NCBI Taxonomy" id="2528021"/>
    <lineage>
        <taxon>Bacteria</taxon>
        <taxon>Pseudomonadati</taxon>
        <taxon>Planctomycetota</taxon>
        <taxon>Planctomycetia</taxon>
        <taxon>Pirellulales</taxon>
        <taxon>Pirellulaceae</taxon>
        <taxon>Anatilimnocola</taxon>
    </lineage>
</organism>
<reference evidence="2 3" key="1">
    <citation type="submission" date="2019-02" db="EMBL/GenBank/DDBJ databases">
        <title>Deep-cultivation of Planctomycetes and their phenomic and genomic characterization uncovers novel biology.</title>
        <authorList>
            <person name="Wiegand S."/>
            <person name="Jogler M."/>
            <person name="Boedeker C."/>
            <person name="Pinto D."/>
            <person name="Vollmers J."/>
            <person name="Rivas-Marin E."/>
            <person name="Kohn T."/>
            <person name="Peeters S.H."/>
            <person name="Heuer A."/>
            <person name="Rast P."/>
            <person name="Oberbeckmann S."/>
            <person name="Bunk B."/>
            <person name="Jeske O."/>
            <person name="Meyerdierks A."/>
            <person name="Storesund J.E."/>
            <person name="Kallscheuer N."/>
            <person name="Luecker S."/>
            <person name="Lage O.M."/>
            <person name="Pohl T."/>
            <person name="Merkel B.J."/>
            <person name="Hornburger P."/>
            <person name="Mueller R.-W."/>
            <person name="Bruemmer F."/>
            <person name="Labrenz M."/>
            <person name="Spormann A.M."/>
            <person name="Op den Camp H."/>
            <person name="Overmann J."/>
            <person name="Amann R."/>
            <person name="Jetten M.S.M."/>
            <person name="Mascher T."/>
            <person name="Medema M.H."/>
            <person name="Devos D.P."/>
            <person name="Kaster A.-K."/>
            <person name="Ovreas L."/>
            <person name="Rohde M."/>
            <person name="Galperin M.Y."/>
            <person name="Jogler C."/>
        </authorList>
    </citation>
    <scope>NUCLEOTIDE SEQUENCE [LARGE SCALE GENOMIC DNA]</scope>
    <source>
        <strain evidence="2 3">ETA_A8</strain>
    </source>
</reference>
<dbReference type="InterPro" id="IPR038461">
    <property type="entry name" value="Schlafen_AlbA_2_dom_sf"/>
</dbReference>
<proteinExistence type="predicted"/>
<name>A0A517Y6P3_9BACT</name>